<proteinExistence type="predicted"/>
<dbReference type="EnsemblPlants" id="TuG1812G0100001731.01.T01">
    <property type="protein sequence ID" value="TuG1812G0100001731.01.T01.cds290060"/>
    <property type="gene ID" value="TuG1812G0100001731.01"/>
</dbReference>
<accession>A0A8R7JYN3</accession>
<organism evidence="1 2">
    <name type="scientific">Triticum urartu</name>
    <name type="common">Red wild einkorn</name>
    <name type="synonym">Crithodium urartu</name>
    <dbReference type="NCBI Taxonomy" id="4572"/>
    <lineage>
        <taxon>Eukaryota</taxon>
        <taxon>Viridiplantae</taxon>
        <taxon>Streptophyta</taxon>
        <taxon>Embryophyta</taxon>
        <taxon>Tracheophyta</taxon>
        <taxon>Spermatophyta</taxon>
        <taxon>Magnoliopsida</taxon>
        <taxon>Liliopsida</taxon>
        <taxon>Poales</taxon>
        <taxon>Poaceae</taxon>
        <taxon>BOP clade</taxon>
        <taxon>Pooideae</taxon>
        <taxon>Triticodae</taxon>
        <taxon>Triticeae</taxon>
        <taxon>Triticinae</taxon>
        <taxon>Triticum</taxon>
    </lineage>
</organism>
<reference evidence="1" key="3">
    <citation type="submission" date="2022-06" db="UniProtKB">
        <authorList>
            <consortium name="EnsemblPlants"/>
        </authorList>
    </citation>
    <scope>IDENTIFICATION</scope>
</reference>
<reference evidence="1" key="2">
    <citation type="submission" date="2018-03" db="EMBL/GenBank/DDBJ databases">
        <title>The Triticum urartu genome reveals the dynamic nature of wheat genome evolution.</title>
        <authorList>
            <person name="Ling H."/>
            <person name="Ma B."/>
            <person name="Shi X."/>
            <person name="Liu H."/>
            <person name="Dong L."/>
            <person name="Sun H."/>
            <person name="Cao Y."/>
            <person name="Gao Q."/>
            <person name="Zheng S."/>
            <person name="Li Y."/>
            <person name="Yu Y."/>
            <person name="Du H."/>
            <person name="Qi M."/>
            <person name="Li Y."/>
            <person name="Yu H."/>
            <person name="Cui Y."/>
            <person name="Wang N."/>
            <person name="Chen C."/>
            <person name="Wu H."/>
            <person name="Zhao Y."/>
            <person name="Zhang J."/>
            <person name="Li Y."/>
            <person name="Zhou W."/>
            <person name="Zhang B."/>
            <person name="Hu W."/>
            <person name="Eijk M."/>
            <person name="Tang J."/>
            <person name="Witsenboer H."/>
            <person name="Zhao S."/>
            <person name="Li Z."/>
            <person name="Zhang A."/>
            <person name="Wang D."/>
            <person name="Liang C."/>
        </authorList>
    </citation>
    <scope>NUCLEOTIDE SEQUENCE [LARGE SCALE GENOMIC DNA]</scope>
    <source>
        <strain evidence="1">cv. G1812</strain>
    </source>
</reference>
<reference evidence="2" key="1">
    <citation type="journal article" date="2013" name="Nature">
        <title>Draft genome of the wheat A-genome progenitor Triticum urartu.</title>
        <authorList>
            <person name="Ling H.Q."/>
            <person name="Zhao S."/>
            <person name="Liu D."/>
            <person name="Wang J."/>
            <person name="Sun H."/>
            <person name="Zhang C."/>
            <person name="Fan H."/>
            <person name="Li D."/>
            <person name="Dong L."/>
            <person name="Tao Y."/>
            <person name="Gao C."/>
            <person name="Wu H."/>
            <person name="Li Y."/>
            <person name="Cui Y."/>
            <person name="Guo X."/>
            <person name="Zheng S."/>
            <person name="Wang B."/>
            <person name="Yu K."/>
            <person name="Liang Q."/>
            <person name="Yang W."/>
            <person name="Lou X."/>
            <person name="Chen J."/>
            <person name="Feng M."/>
            <person name="Jian J."/>
            <person name="Zhang X."/>
            <person name="Luo G."/>
            <person name="Jiang Y."/>
            <person name="Liu J."/>
            <person name="Wang Z."/>
            <person name="Sha Y."/>
            <person name="Zhang B."/>
            <person name="Wu H."/>
            <person name="Tang D."/>
            <person name="Shen Q."/>
            <person name="Xue P."/>
            <person name="Zou S."/>
            <person name="Wang X."/>
            <person name="Liu X."/>
            <person name="Wang F."/>
            <person name="Yang Y."/>
            <person name="An X."/>
            <person name="Dong Z."/>
            <person name="Zhang K."/>
            <person name="Zhang X."/>
            <person name="Luo M.C."/>
            <person name="Dvorak J."/>
            <person name="Tong Y."/>
            <person name="Wang J."/>
            <person name="Yang H."/>
            <person name="Li Z."/>
            <person name="Wang D."/>
            <person name="Zhang A."/>
            <person name="Wang J."/>
        </authorList>
    </citation>
    <scope>NUCLEOTIDE SEQUENCE</scope>
    <source>
        <strain evidence="2">cv. G1812</strain>
    </source>
</reference>
<dbReference type="AlphaFoldDB" id="A0A8R7JYN3"/>
<dbReference type="Gramene" id="TuG1812G0100001731.01.T01">
    <property type="protein sequence ID" value="TuG1812G0100001731.01.T01.cds290060"/>
    <property type="gene ID" value="TuG1812G0100001731.01"/>
</dbReference>
<protein>
    <submittedName>
        <fullName evidence="1">Uncharacterized protein</fullName>
    </submittedName>
</protein>
<name>A0A8R7JYN3_TRIUA</name>
<dbReference type="Proteomes" id="UP000015106">
    <property type="component" value="Chromosome 1"/>
</dbReference>
<evidence type="ECO:0000313" key="1">
    <source>
        <dbReference type="EnsemblPlants" id="TuG1812G0100001731.01.T01.cds290060"/>
    </source>
</evidence>
<evidence type="ECO:0000313" key="2">
    <source>
        <dbReference type="Proteomes" id="UP000015106"/>
    </source>
</evidence>
<sequence length="70" mass="7443">MTIQEEGATEVDSDDTGGISAVDYPSGGLIVLSICLGKCGLFNSVCSWQSVSKLSTVVFISGNKLFSMYW</sequence>
<keyword evidence="2" id="KW-1185">Reference proteome</keyword>